<dbReference type="AlphaFoldDB" id="W8VPM9"/>
<dbReference type="STRING" id="1454201.NMS_0571"/>
<dbReference type="PANTHER" id="PTHR11808:SF15">
    <property type="entry name" value="CYSTATHIONINE GAMMA-LYASE"/>
    <property type="match status" value="1"/>
</dbReference>
<protein>
    <submittedName>
        <fullName evidence="6">Cystathionine gamma-lyase</fullName>
    </submittedName>
</protein>
<dbReference type="Proteomes" id="UP000031760">
    <property type="component" value="Chromosome"/>
</dbReference>
<dbReference type="CDD" id="cd00614">
    <property type="entry name" value="CGS_like"/>
    <property type="match status" value="1"/>
</dbReference>
<dbReference type="HOGENOM" id="CLU_018986_2_0_10"/>
<dbReference type="InterPro" id="IPR054542">
    <property type="entry name" value="Cys_met_metab_PP"/>
</dbReference>
<keyword evidence="3 4" id="KW-0663">Pyridoxal phosphate</keyword>
<dbReference type="Gene3D" id="3.40.640.10">
    <property type="entry name" value="Type I PLP-dependent aspartate aminotransferase-like (Major domain)"/>
    <property type="match status" value="1"/>
</dbReference>
<accession>W8VPM9</accession>
<reference evidence="6 7" key="1">
    <citation type="journal article" date="2014" name="Proc. Natl. Acad. Sci. U.S.A.">
        <title>Functional characterization of flavobacteria rhodopsins reveals a unique class of light-driven chloride pump in bacteria.</title>
        <authorList>
            <person name="Yoshizawa S."/>
            <person name="Kumagai Y."/>
            <person name="Kim H."/>
            <person name="Ogura Y."/>
            <person name="Hayashi T."/>
            <person name="Iwasaki W."/>
            <person name="DeLong E.F."/>
            <person name="Kogure K."/>
        </authorList>
    </citation>
    <scope>NUCLEOTIDE SEQUENCE [LARGE SCALE GENOMIC DNA]</scope>
    <source>
        <strain evidence="6 7">S1-08</strain>
    </source>
</reference>
<dbReference type="GO" id="GO:0019343">
    <property type="term" value="P:cysteine biosynthetic process via cystathionine"/>
    <property type="evidence" value="ECO:0007669"/>
    <property type="project" value="TreeGrafter"/>
</dbReference>
<evidence type="ECO:0000256" key="2">
    <source>
        <dbReference type="ARBA" id="ARBA00009077"/>
    </source>
</evidence>
<dbReference type="KEGG" id="nmf:NMS_0571"/>
<dbReference type="GO" id="GO:0004123">
    <property type="term" value="F:cystathionine gamma-lyase activity"/>
    <property type="evidence" value="ECO:0007669"/>
    <property type="project" value="TreeGrafter"/>
</dbReference>
<comment type="cofactor">
    <cofactor evidence="1 5">
        <name>pyridoxal 5'-phosphate</name>
        <dbReference type="ChEBI" id="CHEBI:597326"/>
    </cofactor>
</comment>
<evidence type="ECO:0000256" key="5">
    <source>
        <dbReference type="RuleBase" id="RU362118"/>
    </source>
</evidence>
<proteinExistence type="inferred from homology"/>
<dbReference type="SUPFAM" id="SSF53383">
    <property type="entry name" value="PLP-dependent transferases"/>
    <property type="match status" value="1"/>
</dbReference>
<dbReference type="RefSeq" id="WP_041495294.1">
    <property type="nucleotide sequence ID" value="NZ_AP014548.1"/>
</dbReference>
<evidence type="ECO:0000256" key="4">
    <source>
        <dbReference type="PIRSR" id="PIRSR001434-2"/>
    </source>
</evidence>
<evidence type="ECO:0000313" key="7">
    <source>
        <dbReference type="Proteomes" id="UP000031760"/>
    </source>
</evidence>
<dbReference type="GO" id="GO:0005737">
    <property type="term" value="C:cytoplasm"/>
    <property type="evidence" value="ECO:0007669"/>
    <property type="project" value="TreeGrafter"/>
</dbReference>
<name>W8VPM9_9FLAO</name>
<dbReference type="Gene3D" id="3.90.1150.10">
    <property type="entry name" value="Aspartate Aminotransferase, domain 1"/>
    <property type="match status" value="1"/>
</dbReference>
<dbReference type="FunFam" id="3.90.1150.10:FF:000008">
    <property type="entry name" value="Cystathionine gamma-synthase"/>
    <property type="match status" value="1"/>
</dbReference>
<dbReference type="Pfam" id="PF01053">
    <property type="entry name" value="Cys_Met_Meta_PP"/>
    <property type="match status" value="1"/>
</dbReference>
<dbReference type="NCBIfam" id="NF005871">
    <property type="entry name" value="PRK07811.1"/>
    <property type="match status" value="1"/>
</dbReference>
<dbReference type="OrthoDB" id="9803729at2"/>
<comment type="similarity">
    <text evidence="2 5">Belongs to the trans-sulfuration enzymes family.</text>
</comment>
<dbReference type="InterPro" id="IPR000277">
    <property type="entry name" value="Cys/Met-Metab_PyrdxlP-dep_enz"/>
</dbReference>
<dbReference type="FunFam" id="3.40.640.10:FF:000009">
    <property type="entry name" value="Cystathionine gamma-synthase homolog"/>
    <property type="match status" value="1"/>
</dbReference>
<feature type="modified residue" description="N6-(pyridoxal phosphate)lysine" evidence="4">
    <location>
        <position position="196"/>
    </location>
</feature>
<dbReference type="PIRSF" id="PIRSF001434">
    <property type="entry name" value="CGS"/>
    <property type="match status" value="1"/>
</dbReference>
<keyword evidence="6" id="KW-0456">Lyase</keyword>
<dbReference type="InterPro" id="IPR015422">
    <property type="entry name" value="PyrdxlP-dep_Trfase_small"/>
</dbReference>
<dbReference type="EMBL" id="AP014548">
    <property type="protein sequence ID" value="BAO54580.1"/>
    <property type="molecule type" value="Genomic_DNA"/>
</dbReference>
<gene>
    <name evidence="6" type="ORF">NMS_0571</name>
</gene>
<organism evidence="6 7">
    <name type="scientific">Nonlabens marinus S1-08</name>
    <dbReference type="NCBI Taxonomy" id="1454201"/>
    <lineage>
        <taxon>Bacteria</taxon>
        <taxon>Pseudomonadati</taxon>
        <taxon>Bacteroidota</taxon>
        <taxon>Flavobacteriia</taxon>
        <taxon>Flavobacteriales</taxon>
        <taxon>Flavobacteriaceae</taxon>
        <taxon>Nonlabens</taxon>
    </lineage>
</organism>
<keyword evidence="7" id="KW-1185">Reference proteome</keyword>
<sequence length="380" mass="41535">MKFNTKVIHGGQENIDPAYNSVMPPIYQTSTFKQTAPGQHPEFEYARSGNPTRSALEKSLASLENGTYGIAFGSGLAAIDAVLKLLKPGDEVISTSDLYGGSYRLFTSIFKKFGIKFHFVGMSNPQAVESYINDNTKLVWTETPTNPMMNLIDIQAISKITNKYNLLLAVDNTFATPYLQQPLDLGADIVMHSATKYLGGHSDVIMGSLVVNDKDLADQLYFIQNASGAVPGPQDCFLVLRGIKTLHVRMQRHCENGAAVAHCLKTNAEVDKVYWPGFEDHPNHEVAQKQMKDYGGMVSFTTQKGTLESALEFVSKLKVFTLAESLGGVESLAGHPATMTHASIPKEDREKTGVVDSLIRLSVGIEDIDDLIADLEQALS</sequence>
<dbReference type="InterPro" id="IPR015421">
    <property type="entry name" value="PyrdxlP-dep_Trfase_major"/>
</dbReference>
<evidence type="ECO:0000256" key="3">
    <source>
        <dbReference type="ARBA" id="ARBA00022898"/>
    </source>
</evidence>
<dbReference type="GO" id="GO:0003962">
    <property type="term" value="F:cystathionine gamma-synthase activity"/>
    <property type="evidence" value="ECO:0007669"/>
    <property type="project" value="TreeGrafter"/>
</dbReference>
<evidence type="ECO:0000256" key="1">
    <source>
        <dbReference type="ARBA" id="ARBA00001933"/>
    </source>
</evidence>
<dbReference type="InterPro" id="IPR015424">
    <property type="entry name" value="PyrdxlP-dep_Trfase"/>
</dbReference>
<dbReference type="PANTHER" id="PTHR11808">
    <property type="entry name" value="TRANS-SULFURATION ENZYME FAMILY MEMBER"/>
    <property type="match status" value="1"/>
</dbReference>
<evidence type="ECO:0000313" key="6">
    <source>
        <dbReference type="EMBL" id="BAO54580.1"/>
    </source>
</evidence>
<dbReference type="GO" id="GO:0019346">
    <property type="term" value="P:transsulfuration"/>
    <property type="evidence" value="ECO:0007669"/>
    <property type="project" value="InterPro"/>
</dbReference>
<dbReference type="PROSITE" id="PS00868">
    <property type="entry name" value="CYS_MET_METAB_PP"/>
    <property type="match status" value="1"/>
</dbReference>
<dbReference type="GO" id="GO:0030170">
    <property type="term" value="F:pyridoxal phosphate binding"/>
    <property type="evidence" value="ECO:0007669"/>
    <property type="project" value="InterPro"/>
</dbReference>